<dbReference type="RefSeq" id="WP_015923947.1">
    <property type="nucleotide sequence ID" value="NC_011899.1"/>
</dbReference>
<dbReference type="KEGG" id="hor:Hore_22330"/>
<dbReference type="AlphaFoldDB" id="B8D0P2"/>
<accession>B8D0P2</accession>
<dbReference type="STRING" id="373903.Hore_22330"/>
<dbReference type="OrthoDB" id="48330at2"/>
<evidence type="ECO:0000313" key="2">
    <source>
        <dbReference type="Proteomes" id="UP000000719"/>
    </source>
</evidence>
<dbReference type="SUPFAM" id="SSF47598">
    <property type="entry name" value="Ribbon-helix-helix"/>
    <property type="match status" value="1"/>
</dbReference>
<dbReference type="InterPro" id="IPR010985">
    <property type="entry name" value="Ribbon_hlx_hlx"/>
</dbReference>
<gene>
    <name evidence="1" type="ordered locus">Hore_22330</name>
</gene>
<dbReference type="HOGENOM" id="CLU_194986_0_0_9"/>
<sequence>MSDDKVTIKIPRPLYNNIKKVIDGTGFNSVTEFIVYVMRDLISTTEVKDKDREEIFSREDLIKEEINLIKQRLKSLGYLE</sequence>
<keyword evidence="2" id="KW-1185">Reference proteome</keyword>
<evidence type="ECO:0000313" key="1">
    <source>
        <dbReference type="EMBL" id="ACL70978.1"/>
    </source>
</evidence>
<reference evidence="1 2" key="1">
    <citation type="journal article" date="2009" name="PLoS ONE">
        <title>Genome analysis of the anaerobic thermohalophilic bacterium Halothermothrix orenii.</title>
        <authorList>
            <person name="Mavromatis K."/>
            <person name="Ivanova N."/>
            <person name="Anderson I."/>
            <person name="Lykidis A."/>
            <person name="Hooper S.D."/>
            <person name="Sun H."/>
            <person name="Kunin V."/>
            <person name="Lapidus A."/>
            <person name="Hugenholtz P."/>
            <person name="Patel B."/>
            <person name="Kyrpides N.C."/>
        </authorList>
    </citation>
    <scope>NUCLEOTIDE SEQUENCE [LARGE SCALE GENOMIC DNA]</scope>
    <source>
        <strain evidence="2">H 168 / OCM 544 / DSM 9562</strain>
    </source>
</reference>
<dbReference type="EMBL" id="CP001098">
    <property type="protein sequence ID" value="ACL70978.1"/>
    <property type="molecule type" value="Genomic_DNA"/>
</dbReference>
<protein>
    <recommendedName>
        <fullName evidence="3">CopG family transcriptional regulator</fullName>
    </recommendedName>
</protein>
<dbReference type="eggNOG" id="ENOG502ZUUE">
    <property type="taxonomic scope" value="Bacteria"/>
</dbReference>
<evidence type="ECO:0008006" key="3">
    <source>
        <dbReference type="Google" id="ProtNLM"/>
    </source>
</evidence>
<organism evidence="1 2">
    <name type="scientific">Halothermothrix orenii (strain H 168 / OCM 544 / DSM 9562)</name>
    <dbReference type="NCBI Taxonomy" id="373903"/>
    <lineage>
        <taxon>Bacteria</taxon>
        <taxon>Bacillati</taxon>
        <taxon>Bacillota</taxon>
        <taxon>Clostridia</taxon>
        <taxon>Halanaerobiales</taxon>
        <taxon>Halothermotrichaceae</taxon>
        <taxon>Halothermothrix</taxon>
    </lineage>
</organism>
<proteinExistence type="predicted"/>
<name>B8D0P2_HALOH</name>
<dbReference type="GO" id="GO:0006355">
    <property type="term" value="P:regulation of DNA-templated transcription"/>
    <property type="evidence" value="ECO:0007669"/>
    <property type="project" value="InterPro"/>
</dbReference>
<dbReference type="Proteomes" id="UP000000719">
    <property type="component" value="Chromosome"/>
</dbReference>